<organism evidence="2 3">
    <name type="scientific">Rhodoferax lacus</name>
    <dbReference type="NCBI Taxonomy" id="2184758"/>
    <lineage>
        <taxon>Bacteria</taxon>
        <taxon>Pseudomonadati</taxon>
        <taxon>Pseudomonadota</taxon>
        <taxon>Betaproteobacteria</taxon>
        <taxon>Burkholderiales</taxon>
        <taxon>Comamonadaceae</taxon>
        <taxon>Rhodoferax</taxon>
    </lineage>
</organism>
<comment type="caution">
    <text evidence="2">The sequence shown here is derived from an EMBL/GenBank/DDBJ whole genome shotgun (WGS) entry which is preliminary data.</text>
</comment>
<evidence type="ECO:0000313" key="2">
    <source>
        <dbReference type="EMBL" id="RFO98032.1"/>
    </source>
</evidence>
<dbReference type="AlphaFoldDB" id="A0A3E1RG85"/>
<accession>A0A3E1RG85</accession>
<evidence type="ECO:0000259" key="1">
    <source>
        <dbReference type="Pfam" id="PF16747"/>
    </source>
</evidence>
<name>A0A3E1RG85_9BURK</name>
<feature type="domain" description="Surface-adhesin protein E-like" evidence="1">
    <location>
        <begin position="61"/>
        <end position="179"/>
    </location>
</feature>
<dbReference type="InterPro" id="IPR031939">
    <property type="entry name" value="Adhesin_E-like"/>
</dbReference>
<reference evidence="2 3" key="1">
    <citation type="submission" date="2018-05" db="EMBL/GenBank/DDBJ databases">
        <title>Rhodoferax soyangensis sp.nov., isolated from an oligotrophic freshwater lake.</title>
        <authorList>
            <person name="Park M."/>
        </authorList>
    </citation>
    <scope>NUCLEOTIDE SEQUENCE [LARGE SCALE GENOMIC DNA]</scope>
    <source>
        <strain evidence="2 3">IMCC26218</strain>
    </source>
</reference>
<protein>
    <recommendedName>
        <fullName evidence="1">Surface-adhesin protein E-like domain-containing protein</fullName>
    </recommendedName>
</protein>
<sequence length="188" mass="21060">MHFPVGDLCAFISNELRIPKNSKVANMGIGGPKLNVGTAFRIAVLSMACLMTAKAHAEWKVLTVNFDKTVTIWVESSSMKRRDDYVFAWVIYDREDAAEDGAMSSKALNQYDCANRQARTWLQSVYTKSMAGGERMTPRRKAQCEAGDSLEIRLDDDCAQTWKPVMNRTTGSDILKELCVGQAAYVYR</sequence>
<keyword evidence="3" id="KW-1185">Reference proteome</keyword>
<dbReference type="Pfam" id="PF16747">
    <property type="entry name" value="Adhesin_E"/>
    <property type="match status" value="1"/>
</dbReference>
<dbReference type="Proteomes" id="UP000260665">
    <property type="component" value="Unassembled WGS sequence"/>
</dbReference>
<proteinExistence type="predicted"/>
<dbReference type="EMBL" id="QFZK01000002">
    <property type="protein sequence ID" value="RFO98032.1"/>
    <property type="molecule type" value="Genomic_DNA"/>
</dbReference>
<dbReference type="RefSeq" id="WP_117174584.1">
    <property type="nucleotide sequence ID" value="NZ_QFZK01000002.1"/>
</dbReference>
<dbReference type="OrthoDB" id="8904812at2"/>
<evidence type="ECO:0000313" key="3">
    <source>
        <dbReference type="Proteomes" id="UP000260665"/>
    </source>
</evidence>
<gene>
    <name evidence="2" type="ORF">DIC66_04730</name>
</gene>